<dbReference type="CDD" id="cd04476">
    <property type="entry name" value="RPA1_DBD_C"/>
    <property type="match status" value="1"/>
</dbReference>
<name>A0A4D6LG65_VIGUN</name>
<evidence type="ECO:0000256" key="5">
    <source>
        <dbReference type="ARBA" id="ARBA00023125"/>
    </source>
</evidence>
<dbReference type="Gene3D" id="2.40.50.140">
    <property type="entry name" value="Nucleic acid-binding proteins"/>
    <property type="match status" value="2"/>
</dbReference>
<evidence type="ECO:0000256" key="2">
    <source>
        <dbReference type="ARBA" id="ARBA00022723"/>
    </source>
</evidence>
<dbReference type="SUPFAM" id="SSF50249">
    <property type="entry name" value="Nucleic acid-binding proteins"/>
    <property type="match status" value="1"/>
</dbReference>
<keyword evidence="4" id="KW-0862">Zinc</keyword>
<keyword evidence="8" id="KW-1185">Reference proteome</keyword>
<evidence type="ECO:0000313" key="7">
    <source>
        <dbReference type="EMBL" id="QCD87498.1"/>
    </source>
</evidence>
<evidence type="ECO:0000256" key="4">
    <source>
        <dbReference type="ARBA" id="ARBA00022833"/>
    </source>
</evidence>
<organism evidence="7 8">
    <name type="scientific">Vigna unguiculata</name>
    <name type="common">Cowpea</name>
    <dbReference type="NCBI Taxonomy" id="3917"/>
    <lineage>
        <taxon>Eukaryota</taxon>
        <taxon>Viridiplantae</taxon>
        <taxon>Streptophyta</taxon>
        <taxon>Embryophyta</taxon>
        <taxon>Tracheophyta</taxon>
        <taxon>Spermatophyta</taxon>
        <taxon>Magnoliopsida</taxon>
        <taxon>eudicotyledons</taxon>
        <taxon>Gunneridae</taxon>
        <taxon>Pentapetalae</taxon>
        <taxon>rosids</taxon>
        <taxon>fabids</taxon>
        <taxon>Fabales</taxon>
        <taxon>Fabaceae</taxon>
        <taxon>Papilionoideae</taxon>
        <taxon>50 kb inversion clade</taxon>
        <taxon>NPAAA clade</taxon>
        <taxon>indigoferoid/millettioid clade</taxon>
        <taxon>Phaseoleae</taxon>
        <taxon>Vigna</taxon>
    </lineage>
</organism>
<dbReference type="InterPro" id="IPR012340">
    <property type="entry name" value="NA-bd_OB-fold"/>
</dbReference>
<dbReference type="PANTHER" id="PTHR47165">
    <property type="entry name" value="OS03G0429900 PROTEIN"/>
    <property type="match status" value="1"/>
</dbReference>
<dbReference type="Pfam" id="PF08646">
    <property type="entry name" value="Rep_fac-A_C"/>
    <property type="match status" value="1"/>
</dbReference>
<feature type="domain" description="Replication factor A C-terminal" evidence="6">
    <location>
        <begin position="105"/>
        <end position="237"/>
    </location>
</feature>
<sequence>MSVIQKHTHSLQELNPEKESWNILARVVRLWFVEDYTKGKTPFSMEIVLQDQEIIFNCDGEDATKLKKMMWDNTESPSQALTQLCASSKVSLEDDFIKLHPRSSIEVKATIKHVLDHDDWWYTACICNKAVYPDSKMFFCEKCNKHVIKVTPRFKLKLRVIDATDSTTFVVFDRDASAMLKKSCSDILDLQDKNTAAGDLPKEFEVLIDKTYLFKVECKNDYNTKFEQSFRVKKVCMDEKVIESFSDVEIKSLDLYSANEEETKLNERTNQISSDSIAEDLLIKFTEESNDLETLSDDLNNIVSSHAPPEESLKNKNVIDVQIHELTRKESSHLDNLDLGTQPPVPVLKRQSRSMVQENKKIPVKMLKKNIKIEK</sequence>
<keyword evidence="3" id="KW-0863">Zinc-finger</keyword>
<accession>A0A4D6LG65</accession>
<keyword evidence="2" id="KW-0479">Metal-binding</keyword>
<dbReference type="EMBL" id="CP039347">
    <property type="protein sequence ID" value="QCD87498.1"/>
    <property type="molecule type" value="Genomic_DNA"/>
</dbReference>
<dbReference type="AlphaFoldDB" id="A0A4D6LG65"/>
<dbReference type="InterPro" id="IPR013955">
    <property type="entry name" value="Rep_factor-A_C"/>
</dbReference>
<dbReference type="GO" id="GO:0008270">
    <property type="term" value="F:zinc ion binding"/>
    <property type="evidence" value="ECO:0007669"/>
    <property type="project" value="UniProtKB-KW"/>
</dbReference>
<dbReference type="Proteomes" id="UP000501690">
    <property type="component" value="Linkage Group LG3"/>
</dbReference>
<keyword evidence="5" id="KW-0238">DNA-binding</keyword>
<proteinExistence type="inferred from homology"/>
<evidence type="ECO:0000256" key="3">
    <source>
        <dbReference type="ARBA" id="ARBA00022771"/>
    </source>
</evidence>
<protein>
    <submittedName>
        <fullName evidence="7">Replication factor A1</fullName>
    </submittedName>
</protein>
<evidence type="ECO:0000259" key="6">
    <source>
        <dbReference type="Pfam" id="PF08646"/>
    </source>
</evidence>
<dbReference type="PANTHER" id="PTHR47165:SF4">
    <property type="entry name" value="OS03G0429900 PROTEIN"/>
    <property type="match status" value="1"/>
</dbReference>
<reference evidence="7 8" key="1">
    <citation type="submission" date="2019-04" db="EMBL/GenBank/DDBJ databases">
        <title>An improved genome assembly and genetic linkage map for asparagus bean, Vigna unguiculata ssp. sesquipedialis.</title>
        <authorList>
            <person name="Xia Q."/>
            <person name="Zhang R."/>
            <person name="Dong Y."/>
        </authorList>
    </citation>
    <scope>NUCLEOTIDE SEQUENCE [LARGE SCALE GENOMIC DNA]</scope>
    <source>
        <tissue evidence="7">Leaf</tissue>
    </source>
</reference>
<evidence type="ECO:0000256" key="1">
    <source>
        <dbReference type="ARBA" id="ARBA00005690"/>
    </source>
</evidence>
<dbReference type="GO" id="GO:0003677">
    <property type="term" value="F:DNA binding"/>
    <property type="evidence" value="ECO:0007669"/>
    <property type="project" value="UniProtKB-KW"/>
</dbReference>
<dbReference type="InterPro" id="IPR047192">
    <property type="entry name" value="Euk_RPA1_DBD_C"/>
</dbReference>
<evidence type="ECO:0000313" key="8">
    <source>
        <dbReference type="Proteomes" id="UP000501690"/>
    </source>
</evidence>
<comment type="similarity">
    <text evidence="1">Belongs to the replication factor A protein 1 family.</text>
</comment>
<gene>
    <name evidence="7" type="ORF">DEO72_LG3g2034</name>
</gene>